<feature type="domain" description="RNA-binding protein Tab2-like N-terminal" evidence="1">
    <location>
        <begin position="83"/>
        <end position="185"/>
    </location>
</feature>
<evidence type="ECO:0000259" key="2">
    <source>
        <dbReference type="Pfam" id="PF20429"/>
    </source>
</evidence>
<dbReference type="InterPro" id="IPR046760">
    <property type="entry name" value="Tab2-like_N"/>
</dbReference>
<evidence type="ECO:0000313" key="4">
    <source>
        <dbReference type="Proteomes" id="UP001300502"/>
    </source>
</evidence>
<sequence length="357" mass="41512">MKKRCGFLGFQSCHSFIFHTRTVWKYNCVDKQRSSFLLKRHCSRCFFHDKTCCCSSSPQPQPQPSPSSPTTLVAKKCLEPSTVWELDFYSRPVYGADNKRIWELIVVDENFYLCHIETVPNNSINSLELRKRVESLLEQVTLKPTLVKFFRLPMFNMISLALKDLGFEVRPSRRTYRLYHILRDRQENVYPKMAGYRSESTLSASYMYTTERLPDALRGEKFAFCSADYASLCDLQNSNSIPYCDIFNTGDDILLEKELPGIIVYSERAESLASWTAGAEVSFIQYREKELELVLECGISSHYRMAKLVEDSSLVDEAKTFEQMKWDVKGFHFYAIQSLREPNPIQGLWLLNDTREQ</sequence>
<accession>A0AAV9IIL6</accession>
<dbReference type="PANTHER" id="PTHR34556:SF2">
    <property type="entry name" value="PROTEIN TAB2 HOMOLOG, CHLOROPLASTIC"/>
    <property type="match status" value="1"/>
</dbReference>
<reference evidence="3 4" key="1">
    <citation type="submission" date="2022-07" db="EMBL/GenBank/DDBJ databases">
        <title>Genome-wide signatures of adaptation to extreme environments.</title>
        <authorList>
            <person name="Cho C.H."/>
            <person name="Yoon H.S."/>
        </authorList>
    </citation>
    <scope>NUCLEOTIDE SEQUENCE [LARGE SCALE GENOMIC DNA]</scope>
    <source>
        <strain evidence="3 4">108.79 E11</strain>
    </source>
</reference>
<evidence type="ECO:0000259" key="1">
    <source>
        <dbReference type="Pfam" id="PF06485"/>
    </source>
</evidence>
<dbReference type="Pfam" id="PF06485">
    <property type="entry name" value="Tab2-like_N"/>
    <property type="match status" value="1"/>
</dbReference>
<comment type="caution">
    <text evidence="3">The sequence shown here is derived from an EMBL/GenBank/DDBJ whole genome shotgun (WGS) entry which is preliminary data.</text>
</comment>
<protein>
    <submittedName>
        <fullName evidence="3">Uncharacterized protein</fullName>
    </submittedName>
</protein>
<dbReference type="Pfam" id="PF20429">
    <property type="entry name" value="Tab2-like_C"/>
    <property type="match status" value="1"/>
</dbReference>
<dbReference type="InterPro" id="IPR046761">
    <property type="entry name" value="Tab2-like_C"/>
</dbReference>
<proteinExistence type="predicted"/>
<gene>
    <name evidence="3" type="ORF">GAYE_SCF35G5096</name>
</gene>
<dbReference type="PANTHER" id="PTHR34556">
    <property type="match status" value="1"/>
</dbReference>
<dbReference type="InterPro" id="IPR009472">
    <property type="entry name" value="Tab2-like"/>
</dbReference>
<dbReference type="GO" id="GO:0003723">
    <property type="term" value="F:RNA binding"/>
    <property type="evidence" value="ECO:0007669"/>
    <property type="project" value="InterPro"/>
</dbReference>
<feature type="domain" description="RNA-binding protein Tab2/Atab2 C-terminal" evidence="2">
    <location>
        <begin position="209"/>
        <end position="351"/>
    </location>
</feature>
<organism evidence="3 4">
    <name type="scientific">Galdieria yellowstonensis</name>
    <dbReference type="NCBI Taxonomy" id="3028027"/>
    <lineage>
        <taxon>Eukaryota</taxon>
        <taxon>Rhodophyta</taxon>
        <taxon>Bangiophyceae</taxon>
        <taxon>Galdieriales</taxon>
        <taxon>Galdieriaceae</taxon>
        <taxon>Galdieria</taxon>
    </lineage>
</organism>
<evidence type="ECO:0000313" key="3">
    <source>
        <dbReference type="EMBL" id="KAK4527174.1"/>
    </source>
</evidence>
<dbReference type="AlphaFoldDB" id="A0AAV9IIL6"/>
<dbReference type="Proteomes" id="UP001300502">
    <property type="component" value="Unassembled WGS sequence"/>
</dbReference>
<name>A0AAV9IIL6_9RHOD</name>
<dbReference type="EMBL" id="JANCYU010000048">
    <property type="protein sequence ID" value="KAK4527174.1"/>
    <property type="molecule type" value="Genomic_DNA"/>
</dbReference>
<keyword evidence="4" id="KW-1185">Reference proteome</keyword>